<comment type="cofactor">
    <cofactor evidence="2">
        <name>Mg(2+)</name>
        <dbReference type="ChEBI" id="CHEBI:18420"/>
    </cofactor>
</comment>
<dbReference type="Proteomes" id="UP001491310">
    <property type="component" value="Unassembled WGS sequence"/>
</dbReference>
<evidence type="ECO:0000313" key="13">
    <source>
        <dbReference type="Proteomes" id="UP001491310"/>
    </source>
</evidence>
<keyword evidence="8" id="KW-0464">Manganese</keyword>
<keyword evidence="5 9" id="KW-0378">Hydrolase</keyword>
<dbReference type="PANTHER" id="PTHR13832:SF840">
    <property type="entry name" value="PROTEIN PHOSPHATASE 2C 60-RELATED"/>
    <property type="match status" value="1"/>
</dbReference>
<feature type="compositionally biased region" description="Low complexity" evidence="10">
    <location>
        <begin position="168"/>
        <end position="180"/>
    </location>
</feature>
<evidence type="ECO:0000313" key="12">
    <source>
        <dbReference type="EMBL" id="KAK9915670.1"/>
    </source>
</evidence>
<evidence type="ECO:0000256" key="10">
    <source>
        <dbReference type="SAM" id="MobiDB-lite"/>
    </source>
</evidence>
<comment type="cofactor">
    <cofactor evidence="1">
        <name>Mn(2+)</name>
        <dbReference type="ChEBI" id="CHEBI:29035"/>
    </cofactor>
</comment>
<evidence type="ECO:0000256" key="9">
    <source>
        <dbReference type="RuleBase" id="RU003465"/>
    </source>
</evidence>
<feature type="region of interest" description="Disordered" evidence="10">
    <location>
        <begin position="572"/>
        <end position="601"/>
    </location>
</feature>
<dbReference type="EMBL" id="JALJOT010000004">
    <property type="protein sequence ID" value="KAK9915670.1"/>
    <property type="molecule type" value="Genomic_DNA"/>
</dbReference>
<evidence type="ECO:0000256" key="3">
    <source>
        <dbReference type="ARBA" id="ARBA00013081"/>
    </source>
</evidence>
<dbReference type="Gene3D" id="3.60.40.10">
    <property type="entry name" value="PPM-type phosphatase domain"/>
    <property type="match status" value="2"/>
</dbReference>
<feature type="region of interest" description="Disordered" evidence="10">
    <location>
        <begin position="163"/>
        <end position="186"/>
    </location>
</feature>
<evidence type="ECO:0000256" key="1">
    <source>
        <dbReference type="ARBA" id="ARBA00001936"/>
    </source>
</evidence>
<keyword evidence="6" id="KW-0460">Magnesium</keyword>
<dbReference type="SMART" id="SM00332">
    <property type="entry name" value="PP2Cc"/>
    <property type="match status" value="1"/>
</dbReference>
<feature type="compositionally biased region" description="Low complexity" evidence="10">
    <location>
        <begin position="240"/>
        <end position="252"/>
    </location>
</feature>
<feature type="compositionally biased region" description="Acidic residues" evidence="10">
    <location>
        <begin position="200"/>
        <end position="213"/>
    </location>
</feature>
<evidence type="ECO:0000256" key="5">
    <source>
        <dbReference type="ARBA" id="ARBA00022801"/>
    </source>
</evidence>
<name>A0ABR2YWE8_9CHLO</name>
<dbReference type="EC" id="3.1.3.16" evidence="3"/>
<dbReference type="SUPFAM" id="SSF81606">
    <property type="entry name" value="PP2C-like"/>
    <property type="match status" value="2"/>
</dbReference>
<feature type="region of interest" description="Disordered" evidence="10">
    <location>
        <begin position="199"/>
        <end position="387"/>
    </location>
</feature>
<sequence>MGAYLSSPVTVKASEEEENESFNYGVCAMQGWRTEMEDAHSVVLEMEGAPKTGFFGVFDGHGGKEVARFTALYLARELAALQEYRSGDMQKALGRAYLRMDELLVMEKHEAELRKLAGESDQPAPGPGRRRPKRAPAMVLDEAELPEVLRDALRSARERAAERRNARKAAGGDSGAAGADESLDEDVEEFDVADLIAGEFGEDDDEDDNEEDPDYKPVPVEEDDLGPGELVDLEIDSEADSAAQADAQNPASGLSVRTGHSRRDIPPAAHGAEADAMEADAGGAAAAETSSEETGEEGGGARNGGKRKRLEGRRAGAGGGRSRGPGAQPNGIPSAKGVESGSEQEAGEAPPETAAEGGEEESGLSSSDDSEEAEVAEPTRQPGFRGPCAGCTAVVALVRGEELWVANAGDSRCVCSRRGLALALSRDHKPTDEEELQRISRAGGFVAEGRINGSLNLSRALGDMDYKQSKELGPDGQMVTAVPEVRSLRLEPGDEFLILACDGIWDVLSNQQAVDFVRKRLAQRMSPRAICEALCDHCLAPDTGGCGKGCDNMSALVVVLKQFSPFSAGDKEIDLSTLPQPPAPEELHPMFMDHSEPPESD</sequence>
<feature type="region of interest" description="Disordered" evidence="10">
    <location>
        <begin position="115"/>
        <end position="142"/>
    </location>
</feature>
<keyword evidence="4" id="KW-0479">Metal-binding</keyword>
<organism evidence="12 13">
    <name type="scientific">Coccomyxa subellipsoidea</name>
    <dbReference type="NCBI Taxonomy" id="248742"/>
    <lineage>
        <taxon>Eukaryota</taxon>
        <taxon>Viridiplantae</taxon>
        <taxon>Chlorophyta</taxon>
        <taxon>core chlorophytes</taxon>
        <taxon>Trebouxiophyceae</taxon>
        <taxon>Trebouxiophyceae incertae sedis</taxon>
        <taxon>Coccomyxaceae</taxon>
        <taxon>Coccomyxa</taxon>
    </lineage>
</organism>
<evidence type="ECO:0000256" key="2">
    <source>
        <dbReference type="ARBA" id="ARBA00001946"/>
    </source>
</evidence>
<reference evidence="12 13" key="1">
    <citation type="journal article" date="2024" name="Nat. Commun.">
        <title>Phylogenomics reveals the evolutionary origins of lichenization in chlorophyte algae.</title>
        <authorList>
            <person name="Puginier C."/>
            <person name="Libourel C."/>
            <person name="Otte J."/>
            <person name="Skaloud P."/>
            <person name="Haon M."/>
            <person name="Grisel S."/>
            <person name="Petersen M."/>
            <person name="Berrin J.G."/>
            <person name="Delaux P.M."/>
            <person name="Dal Grande F."/>
            <person name="Keller J."/>
        </authorList>
    </citation>
    <scope>NUCLEOTIDE SEQUENCE [LARGE SCALE GENOMIC DNA]</scope>
    <source>
        <strain evidence="12 13">SAG 216-7</strain>
    </source>
</reference>
<protein>
    <recommendedName>
        <fullName evidence="3">protein-serine/threonine phosphatase</fullName>
        <ecNumber evidence="3">3.1.3.16</ecNumber>
    </recommendedName>
</protein>
<dbReference type="Pfam" id="PF00481">
    <property type="entry name" value="PP2C"/>
    <property type="match status" value="2"/>
</dbReference>
<evidence type="ECO:0000256" key="6">
    <source>
        <dbReference type="ARBA" id="ARBA00022842"/>
    </source>
</evidence>
<feature type="compositionally biased region" description="Low complexity" evidence="10">
    <location>
        <begin position="279"/>
        <end position="289"/>
    </location>
</feature>
<evidence type="ECO:0000256" key="7">
    <source>
        <dbReference type="ARBA" id="ARBA00022912"/>
    </source>
</evidence>
<proteinExistence type="inferred from homology"/>
<dbReference type="CDD" id="cd00143">
    <property type="entry name" value="PP2Cc"/>
    <property type="match status" value="2"/>
</dbReference>
<comment type="similarity">
    <text evidence="9">Belongs to the PP2C family.</text>
</comment>
<feature type="compositionally biased region" description="Acidic residues" evidence="10">
    <location>
        <begin position="357"/>
        <end position="375"/>
    </location>
</feature>
<evidence type="ECO:0000256" key="8">
    <source>
        <dbReference type="ARBA" id="ARBA00023211"/>
    </source>
</evidence>
<dbReference type="InterPro" id="IPR000222">
    <property type="entry name" value="PP2C_BS"/>
</dbReference>
<keyword evidence="7 9" id="KW-0904">Protein phosphatase</keyword>
<feature type="compositionally biased region" description="Basic and acidic residues" evidence="10">
    <location>
        <begin position="585"/>
        <end position="601"/>
    </location>
</feature>
<feature type="compositionally biased region" description="Low complexity" evidence="10">
    <location>
        <begin position="343"/>
        <end position="356"/>
    </location>
</feature>
<comment type="caution">
    <text evidence="12">The sequence shown here is derived from an EMBL/GenBank/DDBJ whole genome shotgun (WGS) entry which is preliminary data.</text>
</comment>
<dbReference type="InterPro" id="IPR036457">
    <property type="entry name" value="PPM-type-like_dom_sf"/>
</dbReference>
<gene>
    <name evidence="12" type="ORF">WJX75_002474</name>
</gene>
<dbReference type="PANTHER" id="PTHR13832">
    <property type="entry name" value="PROTEIN PHOSPHATASE 2C"/>
    <property type="match status" value="1"/>
</dbReference>
<feature type="domain" description="PPM-type phosphatase" evidence="11">
    <location>
        <begin position="23"/>
        <end position="560"/>
    </location>
</feature>
<accession>A0ABR2YWE8</accession>
<feature type="compositionally biased region" description="Acidic residues" evidence="10">
    <location>
        <begin position="220"/>
        <end position="239"/>
    </location>
</feature>
<dbReference type="InterPro" id="IPR001932">
    <property type="entry name" value="PPM-type_phosphatase-like_dom"/>
</dbReference>
<dbReference type="InterPro" id="IPR015655">
    <property type="entry name" value="PP2C"/>
</dbReference>
<evidence type="ECO:0000259" key="11">
    <source>
        <dbReference type="PROSITE" id="PS51746"/>
    </source>
</evidence>
<dbReference type="PROSITE" id="PS51746">
    <property type="entry name" value="PPM_2"/>
    <property type="match status" value="1"/>
</dbReference>
<keyword evidence="13" id="KW-1185">Reference proteome</keyword>
<dbReference type="PROSITE" id="PS01032">
    <property type="entry name" value="PPM_1"/>
    <property type="match status" value="1"/>
</dbReference>
<evidence type="ECO:0000256" key="4">
    <source>
        <dbReference type="ARBA" id="ARBA00022723"/>
    </source>
</evidence>